<sequence length="297" mass="30444">MTQLLSGLPTVSTTTAARPLLPGPATGYPAASEFAAALDQSPLAANATSTFDPYGSGDIMPKATPARRLMSANAPSSATGTAAAAPDIAEPAPDAGVTGSGFAGGDFQTFLKMLTTQIKNQDPLNPMEGSDFAVQLATFSGVEQQARTNQLLEQMTAARAEGLGSVAGWIGKEVRTTAPVWHGGDPLRLDVRPAEDATSVQIVALDRYGREAARETLPAQPGEITWSGRAADGTALPPGPYSFKLVSLRGADIVKTAPVGAYARVTGAELTSQGLRLTLPGGASALESEVTALRDPA</sequence>
<dbReference type="Proteomes" id="UP000182944">
    <property type="component" value="Unassembled WGS sequence"/>
</dbReference>
<comment type="similarity">
    <text evidence="1 5">Belongs to the FlgD family.</text>
</comment>
<dbReference type="RefSeq" id="WP_231572712.1">
    <property type="nucleotide sequence ID" value="NZ_FNNA01000001.1"/>
</dbReference>
<dbReference type="InterPro" id="IPR005648">
    <property type="entry name" value="FlgD"/>
</dbReference>
<keyword evidence="8" id="KW-0969">Cilium</keyword>
<evidence type="ECO:0000256" key="1">
    <source>
        <dbReference type="ARBA" id="ARBA00010577"/>
    </source>
</evidence>
<comment type="function">
    <text evidence="4 5">Required for flagellar hook formation. May act as a scaffolding protein.</text>
</comment>
<accession>A0A1H2RUV9</accession>
<evidence type="ECO:0000256" key="5">
    <source>
        <dbReference type="RuleBase" id="RU362076"/>
    </source>
</evidence>
<evidence type="ECO:0000313" key="8">
    <source>
        <dbReference type="EMBL" id="SDW22970.1"/>
    </source>
</evidence>
<proteinExistence type="inferred from homology"/>
<evidence type="ECO:0000256" key="2">
    <source>
        <dbReference type="ARBA" id="ARBA00016013"/>
    </source>
</evidence>
<feature type="domain" description="FlgD/Vpr Ig-like" evidence="7">
    <location>
        <begin position="181"/>
        <end position="247"/>
    </location>
</feature>
<organism evidence="8 9">
    <name type="scientific">Paracoccus sanguinis</name>
    <dbReference type="NCBI Taxonomy" id="1545044"/>
    <lineage>
        <taxon>Bacteria</taxon>
        <taxon>Pseudomonadati</taxon>
        <taxon>Pseudomonadota</taxon>
        <taxon>Alphaproteobacteria</taxon>
        <taxon>Rhodobacterales</taxon>
        <taxon>Paracoccaceae</taxon>
        <taxon>Paracoccus</taxon>
    </lineage>
</organism>
<dbReference type="Pfam" id="PF03963">
    <property type="entry name" value="FlgD"/>
    <property type="match status" value="1"/>
</dbReference>
<keyword evidence="8" id="KW-0282">Flagellum</keyword>
<evidence type="ECO:0000259" key="7">
    <source>
        <dbReference type="Pfam" id="PF13860"/>
    </source>
</evidence>
<feature type="region of interest" description="Disordered" evidence="6">
    <location>
        <begin position="1"/>
        <end position="22"/>
    </location>
</feature>
<name>A0A1H2RUV9_9RHOB</name>
<gene>
    <name evidence="8" type="ORF">SAMN05444276_101453</name>
</gene>
<evidence type="ECO:0000313" key="9">
    <source>
        <dbReference type="Proteomes" id="UP000182944"/>
    </source>
</evidence>
<evidence type="ECO:0000256" key="3">
    <source>
        <dbReference type="ARBA" id="ARBA00022795"/>
    </source>
</evidence>
<evidence type="ECO:0000256" key="4">
    <source>
        <dbReference type="ARBA" id="ARBA00024746"/>
    </source>
</evidence>
<protein>
    <recommendedName>
        <fullName evidence="2 5">Basal-body rod modification protein FlgD</fullName>
    </recommendedName>
</protein>
<evidence type="ECO:0000256" key="6">
    <source>
        <dbReference type="SAM" id="MobiDB-lite"/>
    </source>
</evidence>
<dbReference type="GO" id="GO:0044781">
    <property type="term" value="P:bacterial-type flagellum organization"/>
    <property type="evidence" value="ECO:0007669"/>
    <property type="project" value="UniProtKB-UniRule"/>
</dbReference>
<keyword evidence="8" id="KW-0966">Cell projection</keyword>
<keyword evidence="9" id="KW-1185">Reference proteome</keyword>
<dbReference type="Pfam" id="PF13860">
    <property type="entry name" value="FlgD_ig"/>
    <property type="match status" value="1"/>
</dbReference>
<dbReference type="EMBL" id="FNNA01000001">
    <property type="protein sequence ID" value="SDW22970.1"/>
    <property type="molecule type" value="Genomic_DNA"/>
</dbReference>
<reference evidence="9" key="1">
    <citation type="submission" date="2016-10" db="EMBL/GenBank/DDBJ databases">
        <authorList>
            <person name="Varghese N."/>
            <person name="Submissions S."/>
        </authorList>
    </citation>
    <scope>NUCLEOTIDE SEQUENCE [LARGE SCALE GENOMIC DNA]</scope>
    <source>
        <strain evidence="9">DSM 29303</strain>
    </source>
</reference>
<dbReference type="InterPro" id="IPR025965">
    <property type="entry name" value="FlgD/Vpr_Ig-like"/>
</dbReference>
<feature type="compositionally biased region" description="Polar residues" evidence="6">
    <location>
        <begin position="1"/>
        <end position="16"/>
    </location>
</feature>
<dbReference type="AlphaFoldDB" id="A0A1H2RUV9"/>
<keyword evidence="3 5" id="KW-1005">Bacterial flagellum biogenesis</keyword>
<dbReference type="STRING" id="1545044.SAMN05444276_101453"/>